<protein>
    <recommendedName>
        <fullName evidence="2">WGR domain-containing protein</fullName>
    </recommendedName>
</protein>
<evidence type="ECO:0000313" key="1">
    <source>
        <dbReference type="EMBL" id="SVD42541.1"/>
    </source>
</evidence>
<gene>
    <name evidence="1" type="ORF">METZ01_LOCUS395395</name>
</gene>
<name>A0A382V9H8_9ZZZZ</name>
<dbReference type="EMBL" id="UINC01149835">
    <property type="protein sequence ID" value="SVD42541.1"/>
    <property type="molecule type" value="Genomic_DNA"/>
</dbReference>
<sequence length="58" mass="6747">MKTATIEILEEGETIFGSRTNGEFFVRRYEDGEEMGGGFFKTMEEAETEVREYQQEVN</sequence>
<organism evidence="1">
    <name type="scientific">marine metagenome</name>
    <dbReference type="NCBI Taxonomy" id="408172"/>
    <lineage>
        <taxon>unclassified sequences</taxon>
        <taxon>metagenomes</taxon>
        <taxon>ecological metagenomes</taxon>
    </lineage>
</organism>
<dbReference type="AlphaFoldDB" id="A0A382V9H8"/>
<accession>A0A382V9H8</accession>
<evidence type="ECO:0008006" key="2">
    <source>
        <dbReference type="Google" id="ProtNLM"/>
    </source>
</evidence>
<reference evidence="1" key="1">
    <citation type="submission" date="2018-05" db="EMBL/GenBank/DDBJ databases">
        <authorList>
            <person name="Lanie J.A."/>
            <person name="Ng W.-L."/>
            <person name="Kazmierczak K.M."/>
            <person name="Andrzejewski T.M."/>
            <person name="Davidsen T.M."/>
            <person name="Wayne K.J."/>
            <person name="Tettelin H."/>
            <person name="Glass J.I."/>
            <person name="Rusch D."/>
            <person name="Podicherti R."/>
            <person name="Tsui H.-C.T."/>
            <person name="Winkler M.E."/>
        </authorList>
    </citation>
    <scope>NUCLEOTIDE SEQUENCE</scope>
</reference>
<proteinExistence type="predicted"/>